<dbReference type="AlphaFoldDB" id="A0A8H3D2H1"/>
<dbReference type="InterPro" id="IPR011990">
    <property type="entry name" value="TPR-like_helical_dom_sf"/>
</dbReference>
<reference evidence="6" key="1">
    <citation type="submission" date="2021-01" db="EMBL/GenBank/DDBJ databases">
        <authorList>
            <person name="Kaushik A."/>
        </authorList>
    </citation>
    <scope>NUCLEOTIDE SEQUENCE</scope>
    <source>
        <strain evidence="6">AG2-2IIIB</strain>
    </source>
</reference>
<dbReference type="InterPro" id="IPR016035">
    <property type="entry name" value="Acyl_Trfase/lysoPLipase"/>
</dbReference>
<dbReference type="InterPro" id="IPR002182">
    <property type="entry name" value="NB-ARC"/>
</dbReference>
<comment type="caution">
    <text evidence="6">The sequence shown here is derived from an EMBL/GenBank/DDBJ whole genome shotgun (WGS) entry which is preliminary data.</text>
</comment>
<dbReference type="SUPFAM" id="SSF52151">
    <property type="entry name" value="FabD/lysophospholipase-like"/>
    <property type="match status" value="1"/>
</dbReference>
<dbReference type="PANTHER" id="PTHR24185:SF1">
    <property type="entry name" value="CALCIUM-INDEPENDENT PHOSPHOLIPASE A2-GAMMA"/>
    <property type="match status" value="1"/>
</dbReference>
<dbReference type="Pfam" id="PF00931">
    <property type="entry name" value="NB-ARC"/>
    <property type="match status" value="1"/>
</dbReference>
<dbReference type="InterPro" id="IPR002641">
    <property type="entry name" value="PNPLA_dom"/>
</dbReference>
<dbReference type="InterPro" id="IPR027417">
    <property type="entry name" value="P-loop_NTPase"/>
</dbReference>
<dbReference type="EMBL" id="CAJMWT010005934">
    <property type="protein sequence ID" value="CAE6511106.1"/>
    <property type="molecule type" value="Genomic_DNA"/>
</dbReference>
<dbReference type="PROSITE" id="PS51635">
    <property type="entry name" value="PNPLA"/>
    <property type="match status" value="1"/>
</dbReference>
<name>A0A8H3D2H1_9AGAM</name>
<dbReference type="GO" id="GO:0046486">
    <property type="term" value="P:glycerolipid metabolic process"/>
    <property type="evidence" value="ECO:0007669"/>
    <property type="project" value="UniProtKB-ARBA"/>
</dbReference>
<feature type="non-terminal residue" evidence="6">
    <location>
        <position position="1"/>
    </location>
</feature>
<dbReference type="Gene3D" id="3.40.50.300">
    <property type="entry name" value="P-loop containing nucleotide triphosphate hydrolases"/>
    <property type="match status" value="1"/>
</dbReference>
<evidence type="ECO:0000259" key="5">
    <source>
        <dbReference type="PROSITE" id="PS51635"/>
    </source>
</evidence>
<organism evidence="6 7">
    <name type="scientific">Rhizoctonia solani</name>
    <dbReference type="NCBI Taxonomy" id="456999"/>
    <lineage>
        <taxon>Eukaryota</taxon>
        <taxon>Fungi</taxon>
        <taxon>Dikarya</taxon>
        <taxon>Basidiomycota</taxon>
        <taxon>Agaricomycotina</taxon>
        <taxon>Agaricomycetes</taxon>
        <taxon>Cantharellales</taxon>
        <taxon>Ceratobasidiaceae</taxon>
        <taxon>Rhizoctonia</taxon>
    </lineage>
</organism>
<dbReference type="GO" id="GO:0043531">
    <property type="term" value="F:ADP binding"/>
    <property type="evidence" value="ECO:0007669"/>
    <property type="project" value="InterPro"/>
</dbReference>
<dbReference type="GO" id="GO:0047499">
    <property type="term" value="F:calcium-independent phospholipase A2 activity"/>
    <property type="evidence" value="ECO:0007669"/>
    <property type="project" value="TreeGrafter"/>
</dbReference>
<evidence type="ECO:0000313" key="6">
    <source>
        <dbReference type="EMBL" id="CAE6511106.1"/>
    </source>
</evidence>
<dbReference type="SUPFAM" id="SSF52540">
    <property type="entry name" value="P-loop containing nucleoside triphosphate hydrolases"/>
    <property type="match status" value="1"/>
</dbReference>
<keyword evidence="2" id="KW-0442">Lipid degradation</keyword>
<dbReference type="Gene3D" id="1.25.40.10">
    <property type="entry name" value="Tetratricopeptide repeat domain"/>
    <property type="match status" value="2"/>
</dbReference>
<dbReference type="Pfam" id="PF01734">
    <property type="entry name" value="Patatin"/>
    <property type="match status" value="1"/>
</dbReference>
<evidence type="ECO:0000256" key="1">
    <source>
        <dbReference type="ARBA" id="ARBA00022801"/>
    </source>
</evidence>
<dbReference type="PANTHER" id="PTHR24185">
    <property type="entry name" value="CALCIUM-INDEPENDENT PHOSPHOLIPASE A2-GAMMA"/>
    <property type="match status" value="1"/>
</dbReference>
<proteinExistence type="predicted"/>
<evidence type="ECO:0000256" key="4">
    <source>
        <dbReference type="PROSITE-ProRule" id="PRU01161"/>
    </source>
</evidence>
<evidence type="ECO:0000256" key="2">
    <source>
        <dbReference type="ARBA" id="ARBA00022963"/>
    </source>
</evidence>
<feature type="domain" description="PNPLA" evidence="5">
    <location>
        <begin position="76"/>
        <end position="273"/>
    </location>
</feature>
<dbReference type="GO" id="GO:0016020">
    <property type="term" value="C:membrane"/>
    <property type="evidence" value="ECO:0007669"/>
    <property type="project" value="TreeGrafter"/>
</dbReference>
<dbReference type="Gene3D" id="3.40.1090.10">
    <property type="entry name" value="Cytosolic phospholipase A2 catalytic domain"/>
    <property type="match status" value="1"/>
</dbReference>
<evidence type="ECO:0000313" key="7">
    <source>
        <dbReference type="Proteomes" id="UP000663843"/>
    </source>
</evidence>
<evidence type="ECO:0000256" key="3">
    <source>
        <dbReference type="ARBA" id="ARBA00023098"/>
    </source>
</evidence>
<protein>
    <recommendedName>
        <fullName evidence="5">PNPLA domain-containing protein</fullName>
    </recommendedName>
</protein>
<accession>A0A8H3D2H1</accession>
<keyword evidence="3" id="KW-0443">Lipid metabolism</keyword>
<dbReference type="GO" id="GO:0016042">
    <property type="term" value="P:lipid catabolic process"/>
    <property type="evidence" value="ECO:0007669"/>
    <property type="project" value="UniProtKB-KW"/>
</dbReference>
<sequence>TALPLGIASPHHHNFENSLHSTLLAKGTMSKRGKASKGKSSAVGYSRDRAGQAFHANTEGQSSFSQKPDAQGLNILCLDGGGIRGLSELILISETMNRLGGGSKGFLPADYFDVIAGSGTGGVIACLLGRLRMSIEAAIVAYGKLVQEAFSERKTMGSTGGAYVAPKLQKALKAMVKEATGNEDEKMYSEHEHGCRTMVFAMSKHNLNSSIPVMFRSYLASANPGPDCTIWEALYATMAHPDLFDSIDIGDYPLRQSFIGGEIGNSNPIGHVLSEVRSIYLGRYVSCVLSIGAGHPRTIQIPDSQISRLFRTKELVAMKDMATDSDRVAEDMARRFEEVKGVYFRLSVDQGMQNVDTDDWEKLDDVAAHTHAYLSKFIVNRAMNLVVQAIKHREAMVAVAWIDGRIQIPIKRPITLKYCPAPISVFTGRDDEIERIGLCVAGGIDERRVCVLHGLGGAGKSQLAFKVVEKNRDYWTRVIYVNASSQETVEETLRALAIDKGVGESHNAALDWLGCLKERWLLVLDNVNHRSISLCIQDYFPHGNRGSIIITTCLADLVLHARGPNSAIQISGMASAQALRLLSKVLGLRGRTLSPDDAHVTNELLEDLGHLAPAIVHSGAYIGHNPHMAISEYRRLFLDGRQRMLEQYNRLPVRIDDYQAIYTTWVLCYGLLEQKASQQLLWFIAFLYPRGIRPEIFEQSFLHMESYHPVVPLSNLERGAENYIKEYLGQFQDDKGHWGSNAFSHVISELASYSLIEFDRTNSSYGSHILVQDWIRFVVLEQSEISDRLEQVTALLSRSVGCRDIESAESLSFKRALGSHVNKILGEHSDRVGVNHATYFADVFKARGEWDKEELLRIQVKKELEEHQFDSGHQHVLKNADDLVAVYRNQGKWTEAKSLCSYVWETRKHTLGDYHIETITSAVSLIEIYQRHNLLESARELHKEVAQSLEWGFHRCLAALDDATSNAELELNRMGSLAIQLFQSVRCLDHTQGTLLDMIFIYDLVLKKLARYGETHVTIRKLNQEIAALEVLAGCVHMAMRRYETLLCAQKLALGSGHRDTQATMQTLVDVYLALGRWKEANEIQRQMFDMYEFMLDEKDRTTSILKIAPLLKEEPTHPD</sequence>
<keyword evidence="1" id="KW-0378">Hydrolase</keyword>
<feature type="short sequence motif" description="GXGXXG" evidence="4">
    <location>
        <begin position="80"/>
        <end position="85"/>
    </location>
</feature>
<comment type="caution">
    <text evidence="4">Lacks conserved residue(s) required for the propagation of feature annotation.</text>
</comment>
<dbReference type="Proteomes" id="UP000663843">
    <property type="component" value="Unassembled WGS sequence"/>
</dbReference>
<gene>
    <name evidence="6" type="ORF">RDB_LOCUS152816</name>
</gene>
<dbReference type="GO" id="GO:0019369">
    <property type="term" value="P:arachidonate metabolic process"/>
    <property type="evidence" value="ECO:0007669"/>
    <property type="project" value="TreeGrafter"/>
</dbReference>